<protein>
    <recommendedName>
        <fullName evidence="3">DUF541 domain-containing protein</fullName>
    </recommendedName>
</protein>
<comment type="caution">
    <text evidence="1">The sequence shown here is derived from an EMBL/GenBank/DDBJ whole genome shotgun (WGS) entry which is preliminary data.</text>
</comment>
<gene>
    <name evidence="1" type="ORF">IEG06_08555</name>
</gene>
<organism evidence="1 2">
    <name type="scientific">Olleya marilimosa</name>
    <dbReference type="NCBI Taxonomy" id="272164"/>
    <lineage>
        <taxon>Bacteria</taxon>
        <taxon>Pseudomonadati</taxon>
        <taxon>Bacteroidota</taxon>
        <taxon>Flavobacteriia</taxon>
        <taxon>Flavobacteriales</taxon>
        <taxon>Flavobacteriaceae</taxon>
    </lineage>
</organism>
<reference evidence="1 2" key="1">
    <citation type="submission" date="2020-09" db="EMBL/GenBank/DDBJ databases">
        <title>Bacillus nautilus sp. nov., Chryseoglobus crepusculi sp. nov, and Psychrobacter noctis sp. nov., isolated from deep-sea sponges from the equatorial Atlantic.</title>
        <authorList>
            <person name="Stennett H.L."/>
            <person name="Williams S.E."/>
        </authorList>
    </citation>
    <scope>NUCLEOTIDE SEQUENCE [LARGE SCALE GENOMIC DNA]</scope>
    <source>
        <strain evidence="1 2">28M-24</strain>
    </source>
</reference>
<dbReference type="EMBL" id="JACXXH010000004">
    <property type="protein sequence ID" value="MBD3863501.1"/>
    <property type="molecule type" value="Genomic_DNA"/>
</dbReference>
<evidence type="ECO:0008006" key="3">
    <source>
        <dbReference type="Google" id="ProtNLM"/>
    </source>
</evidence>
<accession>A0ABR8LUY1</accession>
<dbReference type="Proteomes" id="UP000627521">
    <property type="component" value="Unassembled WGS sequence"/>
</dbReference>
<dbReference type="RefSeq" id="WP_191099997.1">
    <property type="nucleotide sequence ID" value="NZ_JACXXF010000005.1"/>
</dbReference>
<sequence>MKLYILILWFITFANYSQAQSITLRILGQSNYTEYAESNVVLLSVQHHDITKIEALKDSLTANGLDNPVVKVATSKNQQITQYKFENQDLNTFDNVLVWCSALQINVYKVYFKMPEHQFKNEDDHAVLALKNANTQAKILANHLGYKIETILNIDDETTYANPIYDTIDFDSSKGQRMLRFLELLSNRDVTYDTKSNSPSKSGGYYIWVTYRLTKT</sequence>
<evidence type="ECO:0000313" key="2">
    <source>
        <dbReference type="Proteomes" id="UP000627521"/>
    </source>
</evidence>
<keyword evidence="2" id="KW-1185">Reference proteome</keyword>
<name>A0ABR8LUY1_9FLAO</name>
<evidence type="ECO:0000313" key="1">
    <source>
        <dbReference type="EMBL" id="MBD3863501.1"/>
    </source>
</evidence>
<proteinExistence type="predicted"/>